<feature type="compositionally biased region" description="Polar residues" evidence="7">
    <location>
        <begin position="348"/>
        <end position="359"/>
    </location>
</feature>
<feature type="transmembrane region" description="Helical" evidence="8">
    <location>
        <begin position="54"/>
        <end position="75"/>
    </location>
</feature>
<dbReference type="SUPFAM" id="SSF82689">
    <property type="entry name" value="Mechanosensitive channel protein MscS (YggB), C-terminal domain"/>
    <property type="match status" value="1"/>
</dbReference>
<dbReference type="Gene3D" id="1.10.287.1260">
    <property type="match status" value="1"/>
</dbReference>
<dbReference type="FunCoup" id="A0A259TZR1">
    <property type="interactions" value="213"/>
</dbReference>
<keyword evidence="12" id="KW-1185">Reference proteome</keyword>
<keyword evidence="4 8" id="KW-0812">Transmembrane</keyword>
<dbReference type="Pfam" id="PF05552">
    <property type="entry name" value="MS_channel_1st_1"/>
    <property type="match status" value="1"/>
</dbReference>
<evidence type="ECO:0000256" key="2">
    <source>
        <dbReference type="ARBA" id="ARBA00008017"/>
    </source>
</evidence>
<keyword evidence="5 8" id="KW-1133">Transmembrane helix</keyword>
<evidence type="ECO:0000256" key="4">
    <source>
        <dbReference type="ARBA" id="ARBA00022692"/>
    </source>
</evidence>
<evidence type="ECO:0000256" key="1">
    <source>
        <dbReference type="ARBA" id="ARBA00004651"/>
    </source>
</evidence>
<dbReference type="Gene3D" id="3.30.70.100">
    <property type="match status" value="1"/>
</dbReference>
<evidence type="ECO:0000256" key="3">
    <source>
        <dbReference type="ARBA" id="ARBA00022475"/>
    </source>
</evidence>
<dbReference type="Pfam" id="PF21082">
    <property type="entry name" value="MS_channel_3rd"/>
    <property type="match status" value="1"/>
</dbReference>
<dbReference type="InterPro" id="IPR006685">
    <property type="entry name" value="MscS_channel_2nd"/>
</dbReference>
<evidence type="ECO:0000256" key="6">
    <source>
        <dbReference type="ARBA" id="ARBA00023136"/>
    </source>
</evidence>
<evidence type="ECO:0000313" key="11">
    <source>
        <dbReference type="EMBL" id="OZC03265.1"/>
    </source>
</evidence>
<feature type="region of interest" description="Disordered" evidence="7">
    <location>
        <begin position="310"/>
        <end position="387"/>
    </location>
</feature>
<evidence type="ECO:0000256" key="8">
    <source>
        <dbReference type="SAM" id="Phobius"/>
    </source>
</evidence>
<accession>A0A259TZR1</accession>
<gene>
    <name evidence="11" type="ORF">BSZ36_09915</name>
</gene>
<dbReference type="InterPro" id="IPR049278">
    <property type="entry name" value="MS_channel_C"/>
</dbReference>
<dbReference type="SUPFAM" id="SSF82861">
    <property type="entry name" value="Mechanosensitive channel protein MscS (YggB), transmembrane region"/>
    <property type="match status" value="1"/>
</dbReference>
<evidence type="ECO:0000259" key="10">
    <source>
        <dbReference type="Pfam" id="PF21082"/>
    </source>
</evidence>
<evidence type="ECO:0008006" key="13">
    <source>
        <dbReference type="Google" id="ProtNLM"/>
    </source>
</evidence>
<dbReference type="InterPro" id="IPR045275">
    <property type="entry name" value="MscS_archaea/bacteria_type"/>
</dbReference>
<reference evidence="11 12" key="1">
    <citation type="submission" date="2016-11" db="EMBL/GenBank/DDBJ databases">
        <title>Study of marine rhodopsin-containing bacteria.</title>
        <authorList>
            <person name="Yoshizawa S."/>
            <person name="Kumagai Y."/>
            <person name="Kogure K."/>
        </authorList>
    </citation>
    <scope>NUCLEOTIDE SEQUENCE [LARGE SCALE GENOMIC DNA]</scope>
    <source>
        <strain evidence="11 12">SG-29</strain>
    </source>
</reference>
<evidence type="ECO:0000259" key="9">
    <source>
        <dbReference type="Pfam" id="PF00924"/>
    </source>
</evidence>
<dbReference type="GO" id="GO:0005886">
    <property type="term" value="C:plasma membrane"/>
    <property type="evidence" value="ECO:0007669"/>
    <property type="project" value="UniProtKB-SubCell"/>
</dbReference>
<name>A0A259TZR1_9BACT</name>
<feature type="transmembrane region" description="Helical" evidence="8">
    <location>
        <begin position="124"/>
        <end position="142"/>
    </location>
</feature>
<dbReference type="Gene3D" id="2.30.30.60">
    <property type="match status" value="1"/>
</dbReference>
<keyword evidence="3" id="KW-1003">Cell membrane</keyword>
<dbReference type="InterPro" id="IPR010920">
    <property type="entry name" value="LSM_dom_sf"/>
</dbReference>
<comment type="caution">
    <text evidence="11">The sequence shown here is derived from an EMBL/GenBank/DDBJ whole genome shotgun (WGS) entry which is preliminary data.</text>
</comment>
<dbReference type="GO" id="GO:0008381">
    <property type="term" value="F:mechanosensitive monoatomic ion channel activity"/>
    <property type="evidence" value="ECO:0007669"/>
    <property type="project" value="InterPro"/>
</dbReference>
<dbReference type="PANTHER" id="PTHR30221">
    <property type="entry name" value="SMALL-CONDUCTANCE MECHANOSENSITIVE CHANNEL"/>
    <property type="match status" value="1"/>
</dbReference>
<dbReference type="InterPro" id="IPR011014">
    <property type="entry name" value="MscS_channel_TM-2"/>
</dbReference>
<dbReference type="OrthoDB" id="1522493at2"/>
<comment type="subcellular location">
    <subcellularLocation>
        <location evidence="1">Cell membrane</location>
        <topology evidence="1">Multi-pass membrane protein</topology>
    </subcellularLocation>
</comment>
<sequence length="387" mass="41376">MPLQTADTLFQGSVPIDTVITRADLAPEADTAAVSVAEATGEAVSQLQDMVDGFFALLPLIGIALVVFVLFWFVARGLRSVVHRVTPGPVDSNIGIVLGRLTYAGMILLGVFVALTIVIPSLEFSAIFAAFGLGGVALGFAFQDIFQNLLAGILILLREPFREGDEITSGEYTGTVESIETRATFIRTYDGTRVIIPNSQIYTDPVRVITAYHMVRSQYDVGIGYGDDIDEAKRIALEALKSIDGIMDDPAPDVITWDLAGSSVNLRVRWWSDPTRANVVKLRDAVLRKVSQALLSEGIDLPFPTQQILWHDQTEATDGDRTRQREGWPVPKSGKAPKPRTIAGQLASGGTVSSDNASGDDTPDGGAGHAASESSPIIKPGGETPTA</sequence>
<dbReference type="Proteomes" id="UP000216446">
    <property type="component" value="Unassembled WGS sequence"/>
</dbReference>
<evidence type="ECO:0000256" key="5">
    <source>
        <dbReference type="ARBA" id="ARBA00022989"/>
    </source>
</evidence>
<dbReference type="AlphaFoldDB" id="A0A259TZR1"/>
<dbReference type="InterPro" id="IPR011066">
    <property type="entry name" value="MscS_channel_C_sf"/>
</dbReference>
<comment type="similarity">
    <text evidence="2">Belongs to the MscS (TC 1.A.23) family.</text>
</comment>
<feature type="domain" description="Mechanosensitive ion channel MscS" evidence="9">
    <location>
        <begin position="144"/>
        <end position="206"/>
    </location>
</feature>
<evidence type="ECO:0000313" key="12">
    <source>
        <dbReference type="Proteomes" id="UP000216446"/>
    </source>
</evidence>
<dbReference type="InParanoid" id="A0A259TZR1"/>
<proteinExistence type="inferred from homology"/>
<feature type="compositionally biased region" description="Basic and acidic residues" evidence="7">
    <location>
        <begin position="312"/>
        <end position="326"/>
    </location>
</feature>
<dbReference type="InterPro" id="IPR008910">
    <property type="entry name" value="MSC_TM_helix"/>
</dbReference>
<dbReference type="Pfam" id="PF00924">
    <property type="entry name" value="MS_channel_2nd"/>
    <property type="match status" value="1"/>
</dbReference>
<protein>
    <recommendedName>
        <fullName evidence="13">Mechanosensitive ion channel protein MscS</fullName>
    </recommendedName>
</protein>
<dbReference type="InterPro" id="IPR023408">
    <property type="entry name" value="MscS_beta-dom_sf"/>
</dbReference>
<keyword evidence="6 8" id="KW-0472">Membrane</keyword>
<dbReference type="RefSeq" id="WP_094548434.1">
    <property type="nucleotide sequence ID" value="NZ_MQWB01000001.1"/>
</dbReference>
<evidence type="ECO:0000256" key="7">
    <source>
        <dbReference type="SAM" id="MobiDB-lite"/>
    </source>
</evidence>
<dbReference type="SUPFAM" id="SSF50182">
    <property type="entry name" value="Sm-like ribonucleoproteins"/>
    <property type="match status" value="1"/>
</dbReference>
<organism evidence="11 12">
    <name type="scientific">Rubricoccus marinus</name>
    <dbReference type="NCBI Taxonomy" id="716817"/>
    <lineage>
        <taxon>Bacteria</taxon>
        <taxon>Pseudomonadati</taxon>
        <taxon>Rhodothermota</taxon>
        <taxon>Rhodothermia</taxon>
        <taxon>Rhodothermales</taxon>
        <taxon>Rubricoccaceae</taxon>
        <taxon>Rubricoccus</taxon>
    </lineage>
</organism>
<feature type="domain" description="Mechanosensitive ion channel MscS C-terminal" evidence="10">
    <location>
        <begin position="219"/>
        <end position="300"/>
    </location>
</feature>
<feature type="transmembrane region" description="Helical" evidence="8">
    <location>
        <begin position="96"/>
        <end position="118"/>
    </location>
</feature>
<dbReference type="EMBL" id="MQWB01000001">
    <property type="protein sequence ID" value="OZC03265.1"/>
    <property type="molecule type" value="Genomic_DNA"/>
</dbReference>
<dbReference type="PANTHER" id="PTHR30221:SF1">
    <property type="entry name" value="SMALL-CONDUCTANCE MECHANOSENSITIVE CHANNEL"/>
    <property type="match status" value="1"/>
</dbReference>